<name>A0A850T477_9BACT</name>
<evidence type="ECO:0000256" key="9">
    <source>
        <dbReference type="ARBA" id="ARBA00022989"/>
    </source>
</evidence>
<dbReference type="InterPro" id="IPR022919">
    <property type="entry name" value="Pept_M48_protease_HtpX"/>
</dbReference>
<feature type="transmembrane region" description="Helical" evidence="12">
    <location>
        <begin position="175"/>
        <end position="196"/>
    </location>
</feature>
<dbReference type="Proteomes" id="UP000553343">
    <property type="component" value="Unassembled WGS sequence"/>
</dbReference>
<keyword evidence="7 12" id="KW-0378">Hydrolase</keyword>
<dbReference type="InterPro" id="IPR050083">
    <property type="entry name" value="HtpX_protease"/>
</dbReference>
<evidence type="ECO:0000256" key="10">
    <source>
        <dbReference type="ARBA" id="ARBA00023049"/>
    </source>
</evidence>
<dbReference type="PANTHER" id="PTHR43221:SF1">
    <property type="entry name" value="PROTEASE HTPX"/>
    <property type="match status" value="1"/>
</dbReference>
<keyword evidence="3 12" id="KW-1003">Cell membrane</keyword>
<dbReference type="PANTHER" id="PTHR43221">
    <property type="entry name" value="PROTEASE HTPX"/>
    <property type="match status" value="1"/>
</dbReference>
<feature type="domain" description="Peptidase M48" evidence="14">
    <location>
        <begin position="70"/>
        <end position="277"/>
    </location>
</feature>
<evidence type="ECO:0000256" key="3">
    <source>
        <dbReference type="ARBA" id="ARBA00022475"/>
    </source>
</evidence>
<comment type="cofactor">
    <cofactor evidence="12">
        <name>Zn(2+)</name>
        <dbReference type="ChEBI" id="CHEBI:29105"/>
    </cofactor>
    <text evidence="12">Binds 1 zinc ion per subunit.</text>
</comment>
<dbReference type="RefSeq" id="WP_178368027.1">
    <property type="nucleotide sequence ID" value="NZ_JACADJ010000086.1"/>
</dbReference>
<evidence type="ECO:0000256" key="2">
    <source>
        <dbReference type="ARBA" id="ARBA00009779"/>
    </source>
</evidence>
<evidence type="ECO:0000313" key="16">
    <source>
        <dbReference type="Proteomes" id="UP000553343"/>
    </source>
</evidence>
<feature type="binding site" evidence="12">
    <location>
        <position position="205"/>
    </location>
    <ligand>
        <name>Zn(2+)</name>
        <dbReference type="ChEBI" id="CHEBI:29105"/>
        <note>catalytic</note>
    </ligand>
</feature>
<dbReference type="GO" id="GO:0006508">
    <property type="term" value="P:proteolysis"/>
    <property type="evidence" value="ECO:0007669"/>
    <property type="project" value="UniProtKB-KW"/>
</dbReference>
<dbReference type="InterPro" id="IPR001915">
    <property type="entry name" value="Peptidase_M48"/>
</dbReference>
<sequence>MANQFKTGMLLIMMTGLFLVLGYLLAGQGGMFMALIFAGVMNIASYWYSDKVVLKMYRAQPLARSQAPGLFDTVARLARNAGLPMPKVYLIPESAPNAFATGRNPEHAVVAVTQGLMNMMNQEELEGVLAHELGHVKNRDILISTIVATLAGAIMWIATIARFSAFFGGADDDDGGLGIIGVLVVSMVAPIAAMIVQMAVSRSREYLADATAASITGNPNGLASALSKLGGFSRSRDQLDANPATAHMFIVNPLTGKQMMNLFSTHPPIEDRVARLAGSRPQDRDFSGNLHQENKNTHCADATMDDQSRSFWDNMS</sequence>
<evidence type="ECO:0000256" key="11">
    <source>
        <dbReference type="ARBA" id="ARBA00023136"/>
    </source>
</evidence>
<comment type="similarity">
    <text evidence="2 12">Belongs to the peptidase M48B family.</text>
</comment>
<organism evidence="15 16">
    <name type="scientific">Desulfobacter latus</name>
    <dbReference type="NCBI Taxonomy" id="2292"/>
    <lineage>
        <taxon>Bacteria</taxon>
        <taxon>Pseudomonadati</taxon>
        <taxon>Thermodesulfobacteriota</taxon>
        <taxon>Desulfobacteria</taxon>
        <taxon>Desulfobacterales</taxon>
        <taxon>Desulfobacteraceae</taxon>
        <taxon>Desulfobacter</taxon>
    </lineage>
</organism>
<reference evidence="15 16" key="1">
    <citation type="submission" date="2020-06" db="EMBL/GenBank/DDBJ databases">
        <title>High-quality draft genome of sulfate reducer Desulfobacter latus type strain AcrS2 isolated from marine sediment.</title>
        <authorList>
            <person name="Hoppe M."/>
            <person name="Larsen C.K."/>
            <person name="Marshall I.P.G."/>
            <person name="Schramm A."/>
            <person name="Marietou A.G."/>
        </authorList>
    </citation>
    <scope>NUCLEOTIDE SEQUENCE [LARGE SCALE GENOMIC DNA]</scope>
    <source>
        <strain evidence="15 16">AcRS2</strain>
    </source>
</reference>
<keyword evidence="5 12" id="KW-0812">Transmembrane</keyword>
<evidence type="ECO:0000256" key="12">
    <source>
        <dbReference type="HAMAP-Rule" id="MF_00188"/>
    </source>
</evidence>
<dbReference type="AlphaFoldDB" id="A0A850T477"/>
<feature type="compositionally biased region" description="Basic and acidic residues" evidence="13">
    <location>
        <begin position="281"/>
        <end position="297"/>
    </location>
</feature>
<evidence type="ECO:0000256" key="6">
    <source>
        <dbReference type="ARBA" id="ARBA00022723"/>
    </source>
</evidence>
<feature type="binding site" evidence="12">
    <location>
        <position position="135"/>
    </location>
    <ligand>
        <name>Zn(2+)</name>
        <dbReference type="ChEBI" id="CHEBI:29105"/>
        <note>catalytic</note>
    </ligand>
</feature>
<dbReference type="GO" id="GO:0008270">
    <property type="term" value="F:zinc ion binding"/>
    <property type="evidence" value="ECO:0007669"/>
    <property type="project" value="UniProtKB-UniRule"/>
</dbReference>
<keyword evidence="11 12" id="KW-0472">Membrane</keyword>
<dbReference type="Gene3D" id="3.30.2010.10">
    <property type="entry name" value="Metalloproteases ('zincins'), catalytic domain"/>
    <property type="match status" value="1"/>
</dbReference>
<keyword evidence="6 12" id="KW-0479">Metal-binding</keyword>
<proteinExistence type="inferred from homology"/>
<evidence type="ECO:0000256" key="4">
    <source>
        <dbReference type="ARBA" id="ARBA00022670"/>
    </source>
</evidence>
<keyword evidence="4 12" id="KW-0645">Protease</keyword>
<gene>
    <name evidence="12 15" type="primary">htpX</name>
    <name evidence="15" type="ORF">HXW94_16540</name>
</gene>
<dbReference type="HAMAP" id="MF_00188">
    <property type="entry name" value="Pept_M48_protease_HtpX"/>
    <property type="match status" value="1"/>
</dbReference>
<feature type="transmembrane region" description="Helical" evidence="12">
    <location>
        <begin position="31"/>
        <end position="48"/>
    </location>
</feature>
<feature type="transmembrane region" description="Helical" evidence="12">
    <location>
        <begin position="141"/>
        <end position="163"/>
    </location>
</feature>
<accession>A0A850T477</accession>
<keyword evidence="8 12" id="KW-0862">Zinc</keyword>
<evidence type="ECO:0000256" key="1">
    <source>
        <dbReference type="ARBA" id="ARBA00004651"/>
    </source>
</evidence>
<evidence type="ECO:0000256" key="13">
    <source>
        <dbReference type="SAM" id="MobiDB-lite"/>
    </source>
</evidence>
<dbReference type="EC" id="3.4.24.-" evidence="12"/>
<dbReference type="GO" id="GO:0005886">
    <property type="term" value="C:plasma membrane"/>
    <property type="evidence" value="ECO:0007669"/>
    <property type="project" value="UniProtKB-SubCell"/>
</dbReference>
<evidence type="ECO:0000256" key="7">
    <source>
        <dbReference type="ARBA" id="ARBA00022801"/>
    </source>
</evidence>
<dbReference type="Pfam" id="PF01435">
    <property type="entry name" value="Peptidase_M48"/>
    <property type="match status" value="1"/>
</dbReference>
<evidence type="ECO:0000256" key="8">
    <source>
        <dbReference type="ARBA" id="ARBA00022833"/>
    </source>
</evidence>
<dbReference type="NCBIfam" id="NF002826">
    <property type="entry name" value="PRK03001.1"/>
    <property type="match status" value="1"/>
</dbReference>
<feature type="binding site" evidence="12">
    <location>
        <position position="131"/>
    </location>
    <ligand>
        <name>Zn(2+)</name>
        <dbReference type="ChEBI" id="CHEBI:29105"/>
        <note>catalytic</note>
    </ligand>
</feature>
<dbReference type="GO" id="GO:0004222">
    <property type="term" value="F:metalloendopeptidase activity"/>
    <property type="evidence" value="ECO:0007669"/>
    <property type="project" value="UniProtKB-UniRule"/>
</dbReference>
<evidence type="ECO:0000313" key="15">
    <source>
        <dbReference type="EMBL" id="NWH06573.1"/>
    </source>
</evidence>
<keyword evidence="10 12" id="KW-0482">Metalloprotease</keyword>
<keyword evidence="16" id="KW-1185">Reference proteome</keyword>
<evidence type="ECO:0000256" key="5">
    <source>
        <dbReference type="ARBA" id="ARBA00022692"/>
    </source>
</evidence>
<keyword evidence="9 12" id="KW-1133">Transmembrane helix</keyword>
<dbReference type="CDD" id="cd07336">
    <property type="entry name" value="M48B_HtpX_like"/>
    <property type="match status" value="1"/>
</dbReference>
<evidence type="ECO:0000259" key="14">
    <source>
        <dbReference type="Pfam" id="PF01435"/>
    </source>
</evidence>
<feature type="active site" evidence="12">
    <location>
        <position position="132"/>
    </location>
</feature>
<protein>
    <recommendedName>
        <fullName evidence="12">Protease HtpX homolog</fullName>
        <ecNumber evidence="12">3.4.24.-</ecNumber>
    </recommendedName>
</protein>
<comment type="caution">
    <text evidence="15">The sequence shown here is derived from an EMBL/GenBank/DDBJ whole genome shotgun (WGS) entry which is preliminary data.</text>
</comment>
<feature type="transmembrane region" description="Helical" evidence="12">
    <location>
        <begin position="7"/>
        <end position="25"/>
    </location>
</feature>
<comment type="subcellular location">
    <subcellularLocation>
        <location evidence="1 12">Cell membrane</location>
        <topology evidence="1 12">Multi-pass membrane protein</topology>
    </subcellularLocation>
</comment>
<dbReference type="EMBL" id="JACADJ010000086">
    <property type="protein sequence ID" value="NWH06573.1"/>
    <property type="molecule type" value="Genomic_DNA"/>
</dbReference>
<feature type="region of interest" description="Disordered" evidence="13">
    <location>
        <begin position="278"/>
        <end position="297"/>
    </location>
</feature>